<feature type="transmembrane region" description="Helical" evidence="1">
    <location>
        <begin position="213"/>
        <end position="237"/>
    </location>
</feature>
<gene>
    <name evidence="2" type="ORF">GCM10009759_27540</name>
</gene>
<reference evidence="3" key="1">
    <citation type="journal article" date="2019" name="Int. J. Syst. Evol. Microbiol.">
        <title>The Global Catalogue of Microorganisms (GCM) 10K type strain sequencing project: providing services to taxonomists for standard genome sequencing and annotation.</title>
        <authorList>
            <consortium name="The Broad Institute Genomics Platform"/>
            <consortium name="The Broad Institute Genome Sequencing Center for Infectious Disease"/>
            <person name="Wu L."/>
            <person name="Ma J."/>
        </authorList>
    </citation>
    <scope>NUCLEOTIDE SEQUENCE [LARGE SCALE GENOMIC DNA]</scope>
    <source>
        <strain evidence="3">JCM 14559</strain>
    </source>
</reference>
<keyword evidence="1" id="KW-1133">Transmembrane helix</keyword>
<feature type="transmembrane region" description="Helical" evidence="1">
    <location>
        <begin position="527"/>
        <end position="546"/>
    </location>
</feature>
<accession>A0ABN2WR62</accession>
<dbReference type="Proteomes" id="UP001500897">
    <property type="component" value="Unassembled WGS sequence"/>
</dbReference>
<feature type="transmembrane region" description="Helical" evidence="1">
    <location>
        <begin position="257"/>
        <end position="278"/>
    </location>
</feature>
<evidence type="ECO:0000313" key="3">
    <source>
        <dbReference type="Proteomes" id="UP001500897"/>
    </source>
</evidence>
<keyword evidence="1" id="KW-0812">Transmembrane</keyword>
<feature type="transmembrane region" description="Helical" evidence="1">
    <location>
        <begin position="455"/>
        <end position="475"/>
    </location>
</feature>
<dbReference type="RefSeq" id="WP_344552301.1">
    <property type="nucleotide sequence ID" value="NZ_BAAANS010000015.1"/>
</dbReference>
<evidence type="ECO:0000256" key="1">
    <source>
        <dbReference type="SAM" id="Phobius"/>
    </source>
</evidence>
<protein>
    <submittedName>
        <fullName evidence="2">Exporter of polyketide antibiotics</fullName>
    </submittedName>
</protein>
<comment type="caution">
    <text evidence="2">The sequence shown here is derived from an EMBL/GenBank/DDBJ whole genome shotgun (WGS) entry which is preliminary data.</text>
</comment>
<feature type="transmembrane region" description="Helical" evidence="1">
    <location>
        <begin position="316"/>
        <end position="341"/>
    </location>
</feature>
<proteinExistence type="predicted"/>
<feature type="transmembrane region" description="Helical" evidence="1">
    <location>
        <begin position="101"/>
        <end position="121"/>
    </location>
</feature>
<feature type="transmembrane region" description="Helical" evidence="1">
    <location>
        <begin position="414"/>
        <end position="435"/>
    </location>
</feature>
<feature type="transmembrane region" description="Helical" evidence="1">
    <location>
        <begin position="487"/>
        <end position="507"/>
    </location>
</feature>
<feature type="transmembrane region" description="Helical" evidence="1">
    <location>
        <begin position="361"/>
        <end position="385"/>
    </location>
</feature>
<keyword evidence="1" id="KW-0472">Membrane</keyword>
<organism evidence="2 3">
    <name type="scientific">Kitasatospora saccharophila</name>
    <dbReference type="NCBI Taxonomy" id="407973"/>
    <lineage>
        <taxon>Bacteria</taxon>
        <taxon>Bacillati</taxon>
        <taxon>Actinomycetota</taxon>
        <taxon>Actinomycetes</taxon>
        <taxon>Kitasatosporales</taxon>
        <taxon>Streptomycetaceae</taxon>
        <taxon>Kitasatospora</taxon>
    </lineage>
</organism>
<feature type="transmembrane region" description="Helical" evidence="1">
    <location>
        <begin position="149"/>
        <end position="173"/>
    </location>
</feature>
<sequence>MSGRVLNAPAPVATTPAAPGGHDLAGTGVLYRLALRRDRIALPVWVYVGTGMVASTVFSFRKLYGDEASRRTFAAGIDGNGSLRALYGPIFDGSTTGGLTAWRMGVFGAVLAGLMSTLLVVRHTRAEEEDGRLELIGAGAVGRRAPLTAALAAALTANAALAALVAAALLAAGQDAAGAAAFGLALGCTGLFFAALAAVTAQLAETGRAANGLAGAAIGAAFVLRAVGDSGAGTGWVGWLSPLGWSEQVRAFAGNRWWVLLLPLAGAALLTALARALVARRDLGAGLLPQRPGPAAAAPGLASAAALARRLQRGPLLGWTLALAVAGAVFGGVAKGVVDLIGDNRQMADVLARIGGRDGVLNAYLSSIATVFGMVTAVYAVQAVLRMRAEEVSGRAEPVLAGAVSRLRWAAGHLLFPLLGTALLLAAAGAAAGLAEGLALGGGTGGAVGRMLGATLVQLPAVWLTAAVALAGYGLLPRWAAAGWTGFGVFVLVSWLGPILQLPQGVLDLSPFSHLPHLPGGPVEAAPLLWITALTALTTAAALAGLRRRDLG</sequence>
<feature type="transmembrane region" description="Helical" evidence="1">
    <location>
        <begin position="40"/>
        <end position="60"/>
    </location>
</feature>
<keyword evidence="3" id="KW-1185">Reference proteome</keyword>
<feature type="transmembrane region" description="Helical" evidence="1">
    <location>
        <begin position="179"/>
        <end position="201"/>
    </location>
</feature>
<dbReference type="EMBL" id="BAAANS010000015">
    <property type="protein sequence ID" value="GAA2097407.1"/>
    <property type="molecule type" value="Genomic_DNA"/>
</dbReference>
<evidence type="ECO:0000313" key="2">
    <source>
        <dbReference type="EMBL" id="GAA2097407.1"/>
    </source>
</evidence>
<name>A0ABN2WR62_9ACTN</name>